<evidence type="ECO:0000313" key="1">
    <source>
        <dbReference type="EMBL" id="MCP1384048.1"/>
    </source>
</evidence>
<comment type="caution">
    <text evidence="1">The sequence shown here is derived from an EMBL/GenBank/DDBJ whole genome shotgun (WGS) entry which is preliminary data.</text>
</comment>
<keyword evidence="2" id="KW-1185">Reference proteome</keyword>
<proteinExistence type="predicted"/>
<evidence type="ECO:0000313" key="2">
    <source>
        <dbReference type="Proteomes" id="UP001204772"/>
    </source>
</evidence>
<reference evidence="1 2" key="1">
    <citation type="submission" date="2022-06" db="EMBL/GenBank/DDBJ databases">
        <title>Runella sp. S5 genome sequencing.</title>
        <authorList>
            <person name="Park S."/>
        </authorList>
    </citation>
    <scope>NUCLEOTIDE SEQUENCE [LARGE SCALE GENOMIC DNA]</scope>
    <source>
        <strain evidence="1 2">S5</strain>
    </source>
</reference>
<name>A0ABT1FTS7_9BACT</name>
<accession>A0ABT1FTS7</accession>
<dbReference type="RefSeq" id="WP_253529291.1">
    <property type="nucleotide sequence ID" value="NZ_JAMZEL010000006.1"/>
</dbReference>
<organism evidence="1 2">
    <name type="scientific">Runella salmonicolor</name>
    <dbReference type="NCBI Taxonomy" id="2950278"/>
    <lineage>
        <taxon>Bacteria</taxon>
        <taxon>Pseudomonadati</taxon>
        <taxon>Bacteroidota</taxon>
        <taxon>Cytophagia</taxon>
        <taxon>Cytophagales</taxon>
        <taxon>Spirosomataceae</taxon>
        <taxon>Runella</taxon>
    </lineage>
</organism>
<dbReference type="EMBL" id="JAMZEL010000006">
    <property type="protein sequence ID" value="MCP1384048.1"/>
    <property type="molecule type" value="Genomic_DNA"/>
</dbReference>
<sequence length="67" mass="7722">MQNSTINLNIPQIKALDELYEDLRGFLPESVMEKVLDVHFEVTERFRLQLEITEFLSAKLIAVSDGL</sequence>
<dbReference type="Proteomes" id="UP001204772">
    <property type="component" value="Unassembled WGS sequence"/>
</dbReference>
<protein>
    <submittedName>
        <fullName evidence="1">Uncharacterized protein</fullName>
    </submittedName>
</protein>
<gene>
    <name evidence="1" type="ORF">NCI00_16495</name>
</gene>